<dbReference type="RefSeq" id="WP_345678858.1">
    <property type="nucleotide sequence ID" value="NZ_BAABHS010000025.1"/>
</dbReference>
<dbReference type="PROSITE" id="PS50943">
    <property type="entry name" value="HTH_CROC1"/>
    <property type="match status" value="1"/>
</dbReference>
<dbReference type="SUPFAM" id="SSF47413">
    <property type="entry name" value="lambda repressor-like DNA-binding domains"/>
    <property type="match status" value="1"/>
</dbReference>
<proteinExistence type="predicted"/>
<evidence type="ECO:0000313" key="3">
    <source>
        <dbReference type="Proteomes" id="UP001500466"/>
    </source>
</evidence>
<dbReference type="EMBL" id="BAABHS010000025">
    <property type="protein sequence ID" value="GAA4982471.1"/>
    <property type="molecule type" value="Genomic_DNA"/>
</dbReference>
<evidence type="ECO:0000313" key="2">
    <source>
        <dbReference type="EMBL" id="GAA4982471.1"/>
    </source>
</evidence>
<gene>
    <name evidence="2" type="ORF">GCM10023205_59910</name>
</gene>
<dbReference type="InterPro" id="IPR010982">
    <property type="entry name" value="Lambda_DNA-bd_dom_sf"/>
</dbReference>
<reference evidence="3" key="1">
    <citation type="journal article" date="2019" name="Int. J. Syst. Evol. Microbiol.">
        <title>The Global Catalogue of Microorganisms (GCM) 10K type strain sequencing project: providing services to taxonomists for standard genome sequencing and annotation.</title>
        <authorList>
            <consortium name="The Broad Institute Genomics Platform"/>
            <consortium name="The Broad Institute Genome Sequencing Center for Infectious Disease"/>
            <person name="Wu L."/>
            <person name="Ma J."/>
        </authorList>
    </citation>
    <scope>NUCLEOTIDE SEQUENCE [LARGE SCALE GENOMIC DNA]</scope>
    <source>
        <strain evidence="3">JCM 17986</strain>
    </source>
</reference>
<dbReference type="InterPro" id="IPR001387">
    <property type="entry name" value="Cro/C1-type_HTH"/>
</dbReference>
<sequence>MGSPKYLDPSKSPRAFYGAELRRLREQANLTQDRLGELVFCSGAYLGQIEAAVRQPQLDMSVRLDGILKTGGLLARLCELVNQTKHAVYFAGVVDLEQRADSISEFAPMIVPGLLQIEQYARELTHAVVPWVPDDVVGERVRARLERAAIVKDAEGPRLWFVLHEAVLQCVVGEAAVMRDQLWHIIDLIRARRIVVQVMPRSAGAEGHISESLMLMTFDDAPPLAYVEGVHTGLLLDDPTLVASYRQSYDLARAVALSPMASLELISTVAEGYSECA</sequence>
<evidence type="ECO:0000259" key="1">
    <source>
        <dbReference type="PROSITE" id="PS50943"/>
    </source>
</evidence>
<accession>A0ABP9HYI5</accession>
<name>A0ABP9HYI5_9ACTN</name>
<dbReference type="Pfam" id="PF19054">
    <property type="entry name" value="DUF5753"/>
    <property type="match status" value="1"/>
</dbReference>
<dbReference type="Pfam" id="PF13560">
    <property type="entry name" value="HTH_31"/>
    <property type="match status" value="1"/>
</dbReference>
<dbReference type="SMART" id="SM00530">
    <property type="entry name" value="HTH_XRE"/>
    <property type="match status" value="1"/>
</dbReference>
<protein>
    <submittedName>
        <fullName evidence="2">Helix-turn-helix transcriptional regulator</fullName>
    </submittedName>
</protein>
<dbReference type="InterPro" id="IPR043917">
    <property type="entry name" value="DUF5753"/>
</dbReference>
<feature type="domain" description="HTH cro/C1-type" evidence="1">
    <location>
        <begin position="21"/>
        <end position="74"/>
    </location>
</feature>
<keyword evidence="3" id="KW-1185">Reference proteome</keyword>
<organism evidence="2 3">
    <name type="scientific">Yinghuangia aomiensis</name>
    <dbReference type="NCBI Taxonomy" id="676205"/>
    <lineage>
        <taxon>Bacteria</taxon>
        <taxon>Bacillati</taxon>
        <taxon>Actinomycetota</taxon>
        <taxon>Actinomycetes</taxon>
        <taxon>Kitasatosporales</taxon>
        <taxon>Streptomycetaceae</taxon>
        <taxon>Yinghuangia</taxon>
    </lineage>
</organism>
<dbReference type="CDD" id="cd00093">
    <property type="entry name" value="HTH_XRE"/>
    <property type="match status" value="1"/>
</dbReference>
<dbReference type="Proteomes" id="UP001500466">
    <property type="component" value="Unassembled WGS sequence"/>
</dbReference>
<comment type="caution">
    <text evidence="2">The sequence shown here is derived from an EMBL/GenBank/DDBJ whole genome shotgun (WGS) entry which is preliminary data.</text>
</comment>
<dbReference type="Gene3D" id="1.10.260.40">
    <property type="entry name" value="lambda repressor-like DNA-binding domains"/>
    <property type="match status" value="1"/>
</dbReference>